<protein>
    <recommendedName>
        <fullName evidence="3">RiboL-PSP-HEPN domain-containing protein</fullName>
    </recommendedName>
</protein>
<keyword evidence="2" id="KW-1185">Reference proteome</keyword>
<comment type="caution">
    <text evidence="1">The sequence shown here is derived from an EMBL/GenBank/DDBJ whole genome shotgun (WGS) entry which is preliminary data.</text>
</comment>
<dbReference type="STRING" id="452084.AR438_00610"/>
<dbReference type="OrthoDB" id="1495759at2"/>
<dbReference type="RefSeq" id="WP_056010648.1">
    <property type="nucleotide sequence ID" value="NZ_LLYZ01000001.1"/>
</dbReference>
<dbReference type="AlphaFoldDB" id="A0A0Q3HXN6"/>
<gene>
    <name evidence="1" type="ORF">AR438_00610</name>
</gene>
<dbReference type="EMBL" id="LLYZ01000001">
    <property type="protein sequence ID" value="KQK27583.1"/>
    <property type="molecule type" value="Genomic_DNA"/>
</dbReference>
<evidence type="ECO:0000313" key="2">
    <source>
        <dbReference type="Proteomes" id="UP000051682"/>
    </source>
</evidence>
<dbReference type="Proteomes" id="UP000051682">
    <property type="component" value="Unassembled WGS sequence"/>
</dbReference>
<evidence type="ECO:0008006" key="3">
    <source>
        <dbReference type="Google" id="ProtNLM"/>
    </source>
</evidence>
<name>A0A0Q3HXN6_9FLAO</name>
<sequence>MSKKRIKISAAYNDFNKELQALKNFDKINQENFQINKLSKKQLHLLTESVFFSAFREYENFLRDIFLLYTQEKRNANNDKIESYLRPKDFFHAEKLIQSSMKIIDWNSPDTIIERSELYLKNGFPIKTPYTINRTKFSTYRTLRNHIAHNSTKSLEDYKKVLRAYFGTNPLIIPSVGEYLLKTSKIERRNYNLLDFFNLLEDMSNTLR</sequence>
<evidence type="ECO:0000313" key="1">
    <source>
        <dbReference type="EMBL" id="KQK27583.1"/>
    </source>
</evidence>
<accession>A0A0Q3HXN6</accession>
<organism evidence="1 2">
    <name type="scientific">Chryseobacterium aquaticum</name>
    <dbReference type="NCBI Taxonomy" id="452084"/>
    <lineage>
        <taxon>Bacteria</taxon>
        <taxon>Pseudomonadati</taxon>
        <taxon>Bacteroidota</taxon>
        <taxon>Flavobacteriia</taxon>
        <taxon>Flavobacteriales</taxon>
        <taxon>Weeksellaceae</taxon>
        <taxon>Chryseobacterium group</taxon>
        <taxon>Chryseobacterium</taxon>
    </lineage>
</organism>
<reference evidence="1 2" key="1">
    <citation type="submission" date="2015-10" db="EMBL/GenBank/DDBJ databases">
        <title>Chryseobacterium aquaticum genome.</title>
        <authorList>
            <person name="Newman J.D."/>
            <person name="Ferguson M.B."/>
            <person name="Miller J.R."/>
        </authorList>
    </citation>
    <scope>NUCLEOTIDE SEQUENCE [LARGE SCALE GENOMIC DNA]</scope>
    <source>
        <strain evidence="1 2">KCTC 12483</strain>
    </source>
</reference>
<proteinExistence type="predicted"/>